<reference evidence="5 6" key="1">
    <citation type="submission" date="2018-06" db="EMBL/GenBank/DDBJ databases">
        <authorList>
            <consortium name="Pathogen Informatics"/>
            <person name="Doyle S."/>
        </authorList>
    </citation>
    <scope>NUCLEOTIDE SEQUENCE [LARGE SCALE GENOMIC DNA]</scope>
    <source>
        <strain evidence="5 6">NCTC13296</strain>
    </source>
</reference>
<gene>
    <name evidence="5" type="primary">mshA_5</name>
    <name evidence="5" type="ORF">NCTC13296_03897</name>
</gene>
<dbReference type="InterPro" id="IPR028098">
    <property type="entry name" value="Glyco_trans_4-like_N"/>
</dbReference>
<dbReference type="Proteomes" id="UP000254569">
    <property type="component" value="Unassembled WGS sequence"/>
</dbReference>
<dbReference type="GO" id="GO:0102710">
    <property type="term" value="F:D-inositol-3-phosphate glycosyltransferase activity"/>
    <property type="evidence" value="ECO:0007669"/>
    <property type="project" value="UniProtKB-EC"/>
</dbReference>
<keyword evidence="1 5" id="KW-0328">Glycosyltransferase</keyword>
<dbReference type="PANTHER" id="PTHR12526">
    <property type="entry name" value="GLYCOSYLTRANSFERASE"/>
    <property type="match status" value="1"/>
</dbReference>
<dbReference type="AlphaFoldDB" id="A0A379M3V3"/>
<dbReference type="InterPro" id="IPR001296">
    <property type="entry name" value="Glyco_trans_1"/>
</dbReference>
<dbReference type="Pfam" id="PF00534">
    <property type="entry name" value="Glycos_transf_1"/>
    <property type="match status" value="1"/>
</dbReference>
<evidence type="ECO:0000256" key="1">
    <source>
        <dbReference type="ARBA" id="ARBA00022676"/>
    </source>
</evidence>
<proteinExistence type="predicted"/>
<evidence type="ECO:0000256" key="2">
    <source>
        <dbReference type="ARBA" id="ARBA00022679"/>
    </source>
</evidence>
<evidence type="ECO:0000313" key="6">
    <source>
        <dbReference type="Proteomes" id="UP000254569"/>
    </source>
</evidence>
<dbReference type="SUPFAM" id="SSF53756">
    <property type="entry name" value="UDP-Glycosyltransferase/glycogen phosphorylase"/>
    <property type="match status" value="1"/>
</dbReference>
<dbReference type="Gene3D" id="3.40.50.2000">
    <property type="entry name" value="Glycogen Phosphorylase B"/>
    <property type="match status" value="2"/>
</dbReference>
<evidence type="ECO:0000259" key="4">
    <source>
        <dbReference type="Pfam" id="PF13439"/>
    </source>
</evidence>
<sequence>MTSPACGPADALRVHMTGSEWFTAAPGGLNRYFTDLYRTLRRRPDVDVSAAAFGNPELDGHSWGPIGGSTLRRAWTAFRDHTVLPREAIIDRHFGLYGRPARGRQGRHPLVVHFHGPWAAESLMAGSGRTAAYSKYLIERIRYADADRYVVLSKHFRDVLTHSYRVPEERIRIVPPGVDLDRFRTSEVPASSGAVLCVRRLERRMGVHLLLRAWPDVLAAHPDARLVIVGTGSEEAALRAQAAGSGVGSSVTFEGHVDDVRLSRLYEEAAVTVVPSVALEGFGLIALESLAAGRVPVVTDCGGLPDAVRGLDPSLIVPAGDPEALADRIATALSGRAPGRQQCRAHAETFSWGTAAERHVALYKELTS</sequence>
<organism evidence="5 6">
    <name type="scientific">Rhodococcus gordoniae</name>
    <dbReference type="NCBI Taxonomy" id="223392"/>
    <lineage>
        <taxon>Bacteria</taxon>
        <taxon>Bacillati</taxon>
        <taxon>Actinomycetota</taxon>
        <taxon>Actinomycetes</taxon>
        <taxon>Mycobacteriales</taxon>
        <taxon>Nocardiaceae</taxon>
        <taxon>Rhodococcus</taxon>
    </lineage>
</organism>
<dbReference type="CDD" id="cd03801">
    <property type="entry name" value="GT4_PimA-like"/>
    <property type="match status" value="1"/>
</dbReference>
<feature type="domain" description="Glycosyl transferase family 1" evidence="3">
    <location>
        <begin position="193"/>
        <end position="347"/>
    </location>
</feature>
<dbReference type="EMBL" id="UGVI01000001">
    <property type="protein sequence ID" value="SUE17000.1"/>
    <property type="molecule type" value="Genomic_DNA"/>
</dbReference>
<dbReference type="PANTHER" id="PTHR12526:SF510">
    <property type="entry name" value="D-INOSITOL 3-PHOSPHATE GLYCOSYLTRANSFERASE"/>
    <property type="match status" value="1"/>
</dbReference>
<name>A0A379M3V3_9NOCA</name>
<evidence type="ECO:0000259" key="3">
    <source>
        <dbReference type="Pfam" id="PF00534"/>
    </source>
</evidence>
<feature type="domain" description="Glycosyltransferase subfamily 4-like N-terminal" evidence="4">
    <location>
        <begin position="26"/>
        <end position="182"/>
    </location>
</feature>
<accession>A0A379M3V3</accession>
<dbReference type="EC" id="2.4.1.250" evidence="5"/>
<keyword evidence="2 5" id="KW-0808">Transferase</keyword>
<protein>
    <submittedName>
        <fullName evidence="5">Glycosyltransferase</fullName>
        <ecNumber evidence="5">2.4.1.-</ecNumber>
        <ecNumber evidence="5">2.4.1.250</ecNumber>
    </submittedName>
</protein>
<keyword evidence="6" id="KW-1185">Reference proteome</keyword>
<dbReference type="EC" id="2.4.1.-" evidence="5"/>
<evidence type="ECO:0000313" key="5">
    <source>
        <dbReference type="EMBL" id="SUE17000.1"/>
    </source>
</evidence>
<dbReference type="Pfam" id="PF13439">
    <property type="entry name" value="Glyco_transf_4"/>
    <property type="match status" value="1"/>
</dbReference>